<dbReference type="InterPro" id="IPR051478">
    <property type="entry name" value="Beta-lactamase-like_AB/R"/>
</dbReference>
<evidence type="ECO:0000313" key="6">
    <source>
        <dbReference type="Proteomes" id="UP000252038"/>
    </source>
</evidence>
<dbReference type="PANTHER" id="PTHR22935:SF95">
    <property type="entry name" value="BETA-LACTAMASE-LIKE 1-RELATED"/>
    <property type="match status" value="1"/>
</dbReference>
<dbReference type="GO" id="GO:0004180">
    <property type="term" value="F:carboxypeptidase activity"/>
    <property type="evidence" value="ECO:0007669"/>
    <property type="project" value="UniProtKB-KW"/>
</dbReference>
<feature type="domain" description="Beta-lactamase-related" evidence="4">
    <location>
        <begin position="34"/>
        <end position="356"/>
    </location>
</feature>
<dbReference type="PANTHER" id="PTHR22935">
    <property type="entry name" value="PENICILLIN-BINDING PROTEIN"/>
    <property type="match status" value="1"/>
</dbReference>
<feature type="region of interest" description="Disordered" evidence="2">
    <location>
        <begin position="373"/>
        <end position="440"/>
    </location>
</feature>
<keyword evidence="3" id="KW-0732">Signal</keyword>
<feature type="chain" id="PRO_5017079029" evidence="3">
    <location>
        <begin position="21"/>
        <end position="440"/>
    </location>
</feature>
<evidence type="ECO:0000256" key="1">
    <source>
        <dbReference type="ARBA" id="ARBA00038473"/>
    </source>
</evidence>
<keyword evidence="5" id="KW-0121">Carboxypeptidase</keyword>
<dbReference type="Pfam" id="PF00144">
    <property type="entry name" value="Beta-lactamase"/>
    <property type="match status" value="1"/>
</dbReference>
<sequence length="440" mass="47252">MRILPLLSLGLPLFSTLARAAEPAAESPIDRYGQQIFKSSRAIGMTMVVIDKHQTQMRFYGETRSGSRQPPNADSLVRIASISKAMTGEVLTSLALERKVRLDDPLQKYAPAGLALPAAAQPITLLNLATHTSGVPREMPGEKPQDTPVFVWPNVQQRWSWLAGTKNKLAPGQRAQYSNLGFDLLADALSRAAGKPYPMLFQEKITAPLGMKDTTFHPSAAQCARLMEGYGASPCVDTTAAIGSGGIYSTPRDMQRWLQELLYPQNEARRQLRDQTLRMHIQRAALGSLRGMDVAGQADQLGLAWIRMEPSPDSPEIIQKTAGGGGFLGYAALAPRNEVAVWVGLTRSGGTRYQHLSNGVNRLVAELSGYKPAAAPVPAPKPVSAKVKSARAKTAAAHAKPAAAHAKKDARKTAGPKADAAKAGGKQKTHTVKTSAHRPQ</sequence>
<feature type="compositionally biased region" description="Low complexity" evidence="2">
    <location>
        <begin position="413"/>
        <end position="424"/>
    </location>
</feature>
<dbReference type="Proteomes" id="UP000252038">
    <property type="component" value="Chromosome"/>
</dbReference>
<dbReference type="KEGG" id="chrb:DK843_03900"/>
<dbReference type="InterPro" id="IPR012338">
    <property type="entry name" value="Beta-lactam/transpept-like"/>
</dbReference>
<dbReference type="InterPro" id="IPR001466">
    <property type="entry name" value="Beta-lactam-related"/>
</dbReference>
<evidence type="ECO:0000256" key="3">
    <source>
        <dbReference type="SAM" id="SignalP"/>
    </source>
</evidence>
<reference evidence="5 6" key="1">
    <citation type="submission" date="2018-05" db="EMBL/GenBank/DDBJ databases">
        <title>Genome sequencing, assembly and analysis of the novel insecticidal bacterium, Chromobacterium phragmitis.</title>
        <authorList>
            <person name="Sparks M.E."/>
            <person name="Blackburn M.B."/>
            <person name="Gundersen-Rindal D.E."/>
        </authorList>
    </citation>
    <scope>NUCLEOTIDE SEQUENCE [LARGE SCALE GENOMIC DNA]</scope>
    <source>
        <strain evidence="5">IIBBL 274-1</strain>
    </source>
</reference>
<dbReference type="AlphaFoldDB" id="A0A344UE38"/>
<dbReference type="NCBIfam" id="NF007943">
    <property type="entry name" value="PRK10662.1"/>
    <property type="match status" value="1"/>
</dbReference>
<organism evidence="5 6">
    <name type="scientific">Chromobacterium phragmitis</name>
    <dbReference type="NCBI Taxonomy" id="2202141"/>
    <lineage>
        <taxon>Bacteria</taxon>
        <taxon>Pseudomonadati</taxon>
        <taxon>Pseudomonadota</taxon>
        <taxon>Betaproteobacteria</taxon>
        <taxon>Neisseriales</taxon>
        <taxon>Chromobacteriaceae</taxon>
        <taxon>Chromobacterium</taxon>
    </lineage>
</organism>
<dbReference type="EMBL" id="CP029554">
    <property type="protein sequence ID" value="AXE33536.1"/>
    <property type="molecule type" value="Genomic_DNA"/>
</dbReference>
<dbReference type="RefSeq" id="WP_114072606.1">
    <property type="nucleotide sequence ID" value="NZ_CP029554.1"/>
</dbReference>
<dbReference type="Gene3D" id="3.40.710.10">
    <property type="entry name" value="DD-peptidase/beta-lactamase superfamily"/>
    <property type="match status" value="1"/>
</dbReference>
<feature type="compositionally biased region" description="Basic residues" evidence="2">
    <location>
        <begin position="425"/>
        <end position="440"/>
    </location>
</feature>
<evidence type="ECO:0000313" key="5">
    <source>
        <dbReference type="EMBL" id="AXE33536.1"/>
    </source>
</evidence>
<accession>A0A344UE38</accession>
<feature type="signal peptide" evidence="3">
    <location>
        <begin position="1"/>
        <end position="20"/>
    </location>
</feature>
<feature type="compositionally biased region" description="Low complexity" evidence="2">
    <location>
        <begin position="382"/>
        <end position="404"/>
    </location>
</feature>
<keyword evidence="5" id="KW-0378">Hydrolase</keyword>
<gene>
    <name evidence="5" type="ORF">DK843_03900</name>
</gene>
<evidence type="ECO:0000256" key="2">
    <source>
        <dbReference type="SAM" id="MobiDB-lite"/>
    </source>
</evidence>
<evidence type="ECO:0000259" key="4">
    <source>
        <dbReference type="Pfam" id="PF00144"/>
    </source>
</evidence>
<comment type="similarity">
    <text evidence="1">Belongs to the beta-lactamase family.</text>
</comment>
<proteinExistence type="inferred from homology"/>
<name>A0A344UE38_9NEIS</name>
<protein>
    <submittedName>
        <fullName evidence="5">D-alanyl-D-alanine-carboxypeptidase/endopeptidase AmpH</fullName>
    </submittedName>
</protein>
<keyword evidence="5" id="KW-0645">Protease</keyword>
<dbReference type="SUPFAM" id="SSF56601">
    <property type="entry name" value="beta-lactamase/transpeptidase-like"/>
    <property type="match status" value="1"/>
</dbReference>